<dbReference type="Pfam" id="PF01551">
    <property type="entry name" value="Peptidase_M23"/>
    <property type="match status" value="1"/>
</dbReference>
<dbReference type="EMBL" id="CP038267">
    <property type="protein sequence ID" value="QBR93793.1"/>
    <property type="molecule type" value="Genomic_DNA"/>
</dbReference>
<gene>
    <name evidence="4" type="ORF">EXE57_17030</name>
</gene>
<evidence type="ECO:0000256" key="1">
    <source>
        <dbReference type="SAM" id="Coils"/>
    </source>
</evidence>
<keyword evidence="2" id="KW-0732">Signal</keyword>
<dbReference type="PANTHER" id="PTHR21666">
    <property type="entry name" value="PEPTIDASE-RELATED"/>
    <property type="match status" value="1"/>
</dbReference>
<name>A0A4P7GNY1_9ACTN</name>
<dbReference type="CDD" id="cd12797">
    <property type="entry name" value="M23_peptidase"/>
    <property type="match status" value="1"/>
</dbReference>
<feature type="signal peptide" evidence="2">
    <location>
        <begin position="1"/>
        <end position="33"/>
    </location>
</feature>
<dbReference type="InterPro" id="IPR011055">
    <property type="entry name" value="Dup_hybrid_motif"/>
</dbReference>
<dbReference type="PANTHER" id="PTHR21666:SF270">
    <property type="entry name" value="MUREIN HYDROLASE ACTIVATOR ENVC"/>
    <property type="match status" value="1"/>
</dbReference>
<dbReference type="KEGG" id="noy:EXE57_17030"/>
<evidence type="ECO:0000313" key="5">
    <source>
        <dbReference type="Proteomes" id="UP000294894"/>
    </source>
</evidence>
<evidence type="ECO:0000259" key="3">
    <source>
        <dbReference type="Pfam" id="PF01551"/>
    </source>
</evidence>
<reference evidence="4 5" key="1">
    <citation type="submission" date="2019-03" db="EMBL/GenBank/DDBJ databases">
        <title>Three New Species of Nocardioides, Nocardioides euryhalodurans sp. nov., Nocardioides seonyuensis sp. nov. and Nocardioides eburneoflavus sp. nov., Iolated from Soil.</title>
        <authorList>
            <person name="Roh S.G."/>
            <person name="Lee C."/>
            <person name="Kim M.-K."/>
            <person name="Kim S.B."/>
        </authorList>
    </citation>
    <scope>NUCLEOTIDE SEQUENCE [LARGE SCALE GENOMIC DNA]</scope>
    <source>
        <strain evidence="4 5">MMS17-SY117</strain>
    </source>
</reference>
<evidence type="ECO:0000256" key="2">
    <source>
        <dbReference type="SAM" id="SignalP"/>
    </source>
</evidence>
<organism evidence="4 5">
    <name type="scientific">Nocardioides euryhalodurans</name>
    <dbReference type="NCBI Taxonomy" id="2518370"/>
    <lineage>
        <taxon>Bacteria</taxon>
        <taxon>Bacillati</taxon>
        <taxon>Actinomycetota</taxon>
        <taxon>Actinomycetes</taxon>
        <taxon>Propionibacteriales</taxon>
        <taxon>Nocardioidaceae</taxon>
        <taxon>Nocardioides</taxon>
    </lineage>
</organism>
<dbReference type="RefSeq" id="WP_135079567.1">
    <property type="nucleotide sequence ID" value="NZ_CP038267.1"/>
</dbReference>
<keyword evidence="1" id="KW-0175">Coiled coil</keyword>
<dbReference type="Proteomes" id="UP000294894">
    <property type="component" value="Chromosome"/>
</dbReference>
<feature type="domain" description="M23ase beta-sheet core" evidence="3">
    <location>
        <begin position="318"/>
        <end position="416"/>
    </location>
</feature>
<dbReference type="OrthoDB" id="1099523at2"/>
<dbReference type="AlphaFoldDB" id="A0A4P7GNY1"/>
<dbReference type="InterPro" id="IPR050570">
    <property type="entry name" value="Cell_wall_metabolism_enzyme"/>
</dbReference>
<dbReference type="Gene3D" id="2.70.70.10">
    <property type="entry name" value="Glucose Permease (Domain IIA)"/>
    <property type="match status" value="1"/>
</dbReference>
<keyword evidence="5" id="KW-1185">Reference proteome</keyword>
<feature type="coiled-coil region" evidence="1">
    <location>
        <begin position="182"/>
        <end position="211"/>
    </location>
</feature>
<feature type="chain" id="PRO_5020741873" description="M23ase beta-sheet core domain-containing protein" evidence="2">
    <location>
        <begin position="34"/>
        <end position="420"/>
    </location>
</feature>
<dbReference type="SUPFAM" id="SSF51261">
    <property type="entry name" value="Duplicated hybrid motif"/>
    <property type="match status" value="1"/>
</dbReference>
<protein>
    <recommendedName>
        <fullName evidence="3">M23ase beta-sheet core domain-containing protein</fullName>
    </recommendedName>
</protein>
<dbReference type="InterPro" id="IPR016047">
    <property type="entry name" value="M23ase_b-sheet_dom"/>
</dbReference>
<sequence>MRFFPRTARHRLFAAASAGVLALGAVSVPLAHADDLDDRRKNVEKRLEHADHALEESSARMRRAAAALDAARAELDQARAELASTLAQLDVARERDEAMRIKLEQARARLEQAQAELATGRADLSQQREAVTSMVTQMYQDGDTQLETFASMMQAQNPADLTWAEEARDVVVQRETRAYDELRASEVLLQVREEQVAEAEAEVEVERQEAAEHLVVTQDLTARAREAKARVVDTVTARRSAQQRAAIARQRDLRDLQKLKAEEQRITELIARRSARASTPSYSRSQSGGGFLSNPIPGGYVTSPFGMRTHPIYGYYSLHNGTDFGGGCGLPLVASASGTVVSTYYSSTYGNRVFVHVGNVGGKSLTIVYNHLSSDTVSAGQRVERGQVVGYSGTTGWSTACHLHFTVLVNGQPVNPMGWL</sequence>
<proteinExistence type="predicted"/>
<evidence type="ECO:0000313" key="4">
    <source>
        <dbReference type="EMBL" id="QBR93793.1"/>
    </source>
</evidence>
<feature type="coiled-coil region" evidence="1">
    <location>
        <begin position="33"/>
        <end position="130"/>
    </location>
</feature>
<accession>A0A4P7GNY1</accession>
<dbReference type="GO" id="GO:0004222">
    <property type="term" value="F:metalloendopeptidase activity"/>
    <property type="evidence" value="ECO:0007669"/>
    <property type="project" value="TreeGrafter"/>
</dbReference>